<dbReference type="AlphaFoldDB" id="A0AA39T7Z0"/>
<evidence type="ECO:0000313" key="3">
    <source>
        <dbReference type="EMBL" id="KAK0603548.1"/>
    </source>
</evidence>
<dbReference type="Pfam" id="PF03732">
    <property type="entry name" value="Retrotrans_gag"/>
    <property type="match status" value="1"/>
</dbReference>
<dbReference type="InterPro" id="IPR005162">
    <property type="entry name" value="Retrotrans_gag_dom"/>
</dbReference>
<evidence type="ECO:0000256" key="1">
    <source>
        <dbReference type="SAM" id="MobiDB-lite"/>
    </source>
</evidence>
<proteinExistence type="predicted"/>
<name>A0AA39T7Z0_ACESA</name>
<reference evidence="3" key="2">
    <citation type="submission" date="2023-06" db="EMBL/GenBank/DDBJ databases">
        <authorList>
            <person name="Swenson N.G."/>
            <person name="Wegrzyn J.L."/>
            <person name="Mcevoy S.L."/>
        </authorList>
    </citation>
    <scope>NUCLEOTIDE SEQUENCE</scope>
    <source>
        <strain evidence="3">NS2018</strain>
        <tissue evidence="3">Leaf</tissue>
    </source>
</reference>
<comment type="caution">
    <text evidence="3">The sequence shown here is derived from an EMBL/GenBank/DDBJ whole genome shotgun (WGS) entry which is preliminary data.</text>
</comment>
<feature type="domain" description="Retrotransposon gag" evidence="2">
    <location>
        <begin position="117"/>
        <end position="218"/>
    </location>
</feature>
<protein>
    <recommendedName>
        <fullName evidence="2">Retrotransposon gag domain-containing protein</fullName>
    </recommendedName>
</protein>
<dbReference type="Proteomes" id="UP001168877">
    <property type="component" value="Unassembled WGS sequence"/>
</dbReference>
<feature type="region of interest" description="Disordered" evidence="1">
    <location>
        <begin position="41"/>
        <end position="81"/>
    </location>
</feature>
<organism evidence="3 4">
    <name type="scientific">Acer saccharum</name>
    <name type="common">Sugar maple</name>
    <dbReference type="NCBI Taxonomy" id="4024"/>
    <lineage>
        <taxon>Eukaryota</taxon>
        <taxon>Viridiplantae</taxon>
        <taxon>Streptophyta</taxon>
        <taxon>Embryophyta</taxon>
        <taxon>Tracheophyta</taxon>
        <taxon>Spermatophyta</taxon>
        <taxon>Magnoliopsida</taxon>
        <taxon>eudicotyledons</taxon>
        <taxon>Gunneridae</taxon>
        <taxon>Pentapetalae</taxon>
        <taxon>rosids</taxon>
        <taxon>malvids</taxon>
        <taxon>Sapindales</taxon>
        <taxon>Sapindaceae</taxon>
        <taxon>Hippocastanoideae</taxon>
        <taxon>Acereae</taxon>
        <taxon>Acer</taxon>
    </lineage>
</organism>
<accession>A0AA39T7Z0</accession>
<feature type="compositionally biased region" description="Polar residues" evidence="1">
    <location>
        <begin position="51"/>
        <end position="77"/>
    </location>
</feature>
<reference evidence="3" key="1">
    <citation type="journal article" date="2022" name="Plant J.">
        <title>Strategies of tolerance reflected in two North American maple genomes.</title>
        <authorList>
            <person name="McEvoy S.L."/>
            <person name="Sezen U.U."/>
            <person name="Trouern-Trend A."/>
            <person name="McMahon S.M."/>
            <person name="Schaberg P.G."/>
            <person name="Yang J."/>
            <person name="Wegrzyn J.L."/>
            <person name="Swenson N.G."/>
        </authorList>
    </citation>
    <scope>NUCLEOTIDE SEQUENCE</scope>
    <source>
        <strain evidence="3">NS2018</strain>
    </source>
</reference>
<gene>
    <name evidence="3" type="ORF">LWI29_006160</name>
</gene>
<keyword evidence="4" id="KW-1185">Reference proteome</keyword>
<evidence type="ECO:0000259" key="2">
    <source>
        <dbReference type="Pfam" id="PF03732"/>
    </source>
</evidence>
<evidence type="ECO:0000313" key="4">
    <source>
        <dbReference type="Proteomes" id="UP001168877"/>
    </source>
</evidence>
<dbReference type="EMBL" id="JAUESC010000002">
    <property type="protein sequence ID" value="KAK0603548.1"/>
    <property type="molecule type" value="Genomic_DNA"/>
</dbReference>
<sequence length="255" mass="29304">MDMRGKSNAEFRDEVNEILASHESRFDQILTELQALRLQQTRPTTKKDINPFTSGEASHSRNNTQSNTLQTNPANNSTDHHLKLSFPKFNGDDPTGWIYKAEQYFDFKNIVPVQQVQLASFHLEGIALQWHRWLMKFRGPLTWDEFTKAVLHRFGPTDYEDPLEVNQCTKSVHLSEALTRLKQTSTVAAYQEAFEKLSHQVDGLPKNFLIGCFIAGLHDEIRFDVKINQPKTLAETIGVARLIEERNQIQLGRII</sequence>